<dbReference type="FunCoup" id="A0A0H2RY33">
    <property type="interactions" value="481"/>
</dbReference>
<dbReference type="Pfam" id="PF23925">
    <property type="entry name" value="A-sol_ELP1"/>
    <property type="match status" value="2"/>
</dbReference>
<dbReference type="Pfam" id="PF23878">
    <property type="entry name" value="TPR_ELP1"/>
    <property type="match status" value="1"/>
</dbReference>
<dbReference type="InterPro" id="IPR056167">
    <property type="entry name" value="A-sol_ELP1"/>
</dbReference>
<feature type="domain" description="ELP1 TPR" evidence="9">
    <location>
        <begin position="919"/>
        <end position="1082"/>
    </location>
</feature>
<dbReference type="InterPro" id="IPR056164">
    <property type="entry name" value="Beta-prop_ELP1_1st"/>
</dbReference>
<organism evidence="12 13">
    <name type="scientific">Schizopora paradoxa</name>
    <dbReference type="NCBI Taxonomy" id="27342"/>
    <lineage>
        <taxon>Eukaryota</taxon>
        <taxon>Fungi</taxon>
        <taxon>Dikarya</taxon>
        <taxon>Basidiomycota</taxon>
        <taxon>Agaricomycotina</taxon>
        <taxon>Agaricomycetes</taxon>
        <taxon>Hymenochaetales</taxon>
        <taxon>Schizoporaceae</taxon>
        <taxon>Schizopora</taxon>
    </lineage>
</organism>
<feature type="compositionally biased region" description="Basic residues" evidence="6">
    <location>
        <begin position="1177"/>
        <end position="1189"/>
    </location>
</feature>
<keyword evidence="12" id="KW-0418">Kinase</keyword>
<keyword evidence="13" id="KW-1185">Reference proteome</keyword>
<evidence type="ECO:0000313" key="13">
    <source>
        <dbReference type="Proteomes" id="UP000053477"/>
    </source>
</evidence>
<feature type="domain" description="ELP1 three-helical bundle" evidence="11">
    <location>
        <begin position="1097"/>
        <end position="1261"/>
    </location>
</feature>
<comment type="function">
    <text evidence="5">Component of the elongator complex which is required for multiple tRNA modifications, including mcm5U (5-methoxycarbonylmethyl uridine), mcm5s2U (5-methoxycarbonylmethyl-2-thiouridine), and ncm5U (5-carbamoylmethyl uridine). The elongator complex catalyzes formation of carboxymethyluridine in the wobble base at position 34 in tRNAs.</text>
</comment>
<evidence type="ECO:0000256" key="6">
    <source>
        <dbReference type="SAM" id="MobiDB-lite"/>
    </source>
</evidence>
<feature type="domain" description="ELP1 alpha-solenoid" evidence="10">
    <location>
        <begin position="734"/>
        <end position="801"/>
    </location>
</feature>
<keyword evidence="3 5" id="KW-0963">Cytoplasm</keyword>
<dbReference type="InterPro" id="IPR056165">
    <property type="entry name" value="Beta-prop_ELP1_2nd"/>
</dbReference>
<evidence type="ECO:0000256" key="2">
    <source>
        <dbReference type="ARBA" id="ARBA00006086"/>
    </source>
</evidence>
<dbReference type="Pfam" id="PF23936">
    <property type="entry name" value="HB_ELP1"/>
    <property type="match status" value="1"/>
</dbReference>
<comment type="subcellular location">
    <subcellularLocation>
        <location evidence="5">Cytoplasm</location>
    </subcellularLocation>
    <subcellularLocation>
        <location evidence="5">Nucleus</location>
    </subcellularLocation>
</comment>
<dbReference type="PANTHER" id="PTHR12747">
    <property type="entry name" value="ELONGATOR COMPLEX PROTEIN 1"/>
    <property type="match status" value="1"/>
</dbReference>
<dbReference type="InterPro" id="IPR056166">
    <property type="entry name" value="TPR_ELP1"/>
</dbReference>
<dbReference type="PANTHER" id="PTHR12747:SF0">
    <property type="entry name" value="ELONGATOR COMPLEX PROTEIN 1"/>
    <property type="match status" value="1"/>
</dbReference>
<evidence type="ECO:0000256" key="3">
    <source>
        <dbReference type="ARBA" id="ARBA00022490"/>
    </source>
</evidence>
<evidence type="ECO:0000259" key="10">
    <source>
        <dbReference type="Pfam" id="PF23925"/>
    </source>
</evidence>
<evidence type="ECO:0000256" key="5">
    <source>
        <dbReference type="PIRNR" id="PIRNR017233"/>
    </source>
</evidence>
<evidence type="ECO:0000313" key="12">
    <source>
        <dbReference type="EMBL" id="KLO09706.1"/>
    </source>
</evidence>
<sequence>MRSLALLSTSLHNLKNSNITQQSVDAEHETVYLCSEVVSDSSCDIDILKVDRNSADEPTPIATFPIAANSEKDSSQIISFRFLGENQSLALITSSGDIGSISVEEDSTYEFDIVGSIEAGIKAATWNPDESLVALITGENRILLMTNTFDTISESALETTEEGEDQQVNVGWGSKTTQFHGSLGKAAAQEGSVQLDKIGLSPDDDLQPRISWRGDGTYVVVSFVSNSGPRQRRSLRVYDRQGVLQNVSEPIAGLEHVLSWRPSGNLIASTQRFGFEGGGAGKTGRHDLIFFERNGLRHGEFGLREAAAENTSNSRRWGYKVKDLFWNCDSNILAIWIERDNEDIIQLWTIGNYHWYLKQEIVADADCPRFSSASWHPEKPMILLLTSSSRIFEYQFTWETFISRAPPPNDSGCVAVVDGTNVLLTPFRTQNVPPPMSSCQLALTTDNNHTQQARTPLHVSFSSSRDTLAVLHQQGLVRLYDLRTRLEPGRGKAVDPSKICEISLTDTLSKGSRARQCILTGQKQDLDILHVAVLASDSEGDYILHANVTQSESSPPKIVRLPSASGRLLYSSYRIFWQSISGEIFEVYDDDDYISPPLCQFPEFSVTTEAVELNDNDVLFIARADSGNLYAAMPSSTTAHKLASGTTSFVISGEFVIYTVVSHEAFFAPLKSVQALLYDLKGEGSSVSNKDIDNASQWERRRVERGSVIVTSVSSAMSLVLQMPRGNLETINPRPLVLAVVRQDIDVMKYRKAFIACRKHRIDLNVLFAHNPTSFMGNVASFVEQIEDVDFLNLFLTNIGQSTLPPTTIAEICDAIRTQLETKDLTKYVNSILTAHVSKKPADYEAGLKLLLRLRDIDSNLVEEAVKYIIFLVDADKLFDTALGMYDFSLVLLIAQHSQKDPREYLPFLRELRALPKYYQRYKIDDHLKRYQSALRNIRLAGSDYLEEALKYIELHHLYLDSLAIWRNDPESYLRLLELYGDWLFDRREYDKAAIVYVEARKHPKAIVAYERALMWRELFTLAVEDSVDENEIEQIALRVADELSSKKRFDEAARVLIDYGKDVRGCVQALAHGNSFSEARRIISVHREAELIVDILHPAALESRHQFTEDIDEMKTQLGKQVQRIQELRVKQVKEPDAFYGVEEENLHNVDVMTDVSMAPTAFTRYTAAPSMASKASKRSSRSKRKLERKVGSGKKGTVDEEEYLLTSITKLVTRFKTLESDAERLIPHLMVFSDEHRAEAKDLQAEILDFRKEIELSIDIVWPSKTEQDEDGELASFGGNWASMIEGRIAKRRFAVEQIVKPTLSSSDWKNHLLDL</sequence>
<dbReference type="InterPro" id="IPR056169">
    <property type="entry name" value="HB_ELP1"/>
</dbReference>
<protein>
    <recommendedName>
        <fullName evidence="5">Elongator complex protein 1</fullName>
    </recommendedName>
</protein>
<dbReference type="InParanoid" id="A0A0H2RY33"/>
<evidence type="ECO:0000259" key="11">
    <source>
        <dbReference type="Pfam" id="PF23936"/>
    </source>
</evidence>
<dbReference type="GO" id="GO:0005829">
    <property type="term" value="C:cytosol"/>
    <property type="evidence" value="ECO:0007669"/>
    <property type="project" value="TreeGrafter"/>
</dbReference>
<dbReference type="InterPro" id="IPR006849">
    <property type="entry name" value="Elp1"/>
</dbReference>
<dbReference type="SUPFAM" id="SSF69322">
    <property type="entry name" value="Tricorn protease domain 2"/>
    <property type="match status" value="1"/>
</dbReference>
<reference evidence="12 13" key="1">
    <citation type="submission" date="2015-04" db="EMBL/GenBank/DDBJ databases">
        <title>Complete genome sequence of Schizopora paradoxa KUC8140, a cosmopolitan wood degrader in East Asia.</title>
        <authorList>
            <consortium name="DOE Joint Genome Institute"/>
            <person name="Min B."/>
            <person name="Park H."/>
            <person name="Jang Y."/>
            <person name="Kim J.-J."/>
            <person name="Kim K.H."/>
            <person name="Pangilinan J."/>
            <person name="Lipzen A."/>
            <person name="Riley R."/>
            <person name="Grigoriev I.V."/>
            <person name="Spatafora J.W."/>
            <person name="Choi I.-G."/>
        </authorList>
    </citation>
    <scope>NUCLEOTIDE SEQUENCE [LARGE SCALE GENOMIC DNA]</scope>
    <source>
        <strain evidence="12 13">KUC8140</strain>
    </source>
</reference>
<keyword evidence="12" id="KW-0808">Transferase</keyword>
<evidence type="ECO:0000259" key="8">
    <source>
        <dbReference type="Pfam" id="PF23797"/>
    </source>
</evidence>
<dbReference type="Pfam" id="PF04762">
    <property type="entry name" value="Beta-prop_ELP1_1st"/>
    <property type="match status" value="1"/>
</dbReference>
<feature type="domain" description="ELP1 alpha-solenoid" evidence="10">
    <location>
        <begin position="809"/>
        <end position="912"/>
    </location>
</feature>
<proteinExistence type="inferred from homology"/>
<evidence type="ECO:0000256" key="4">
    <source>
        <dbReference type="ARBA" id="ARBA00022694"/>
    </source>
</evidence>
<accession>A0A0H2RY33</accession>
<dbReference type="STRING" id="27342.A0A0H2RY33"/>
<feature type="region of interest" description="Disordered" evidence="6">
    <location>
        <begin position="1171"/>
        <end position="1195"/>
    </location>
</feature>
<evidence type="ECO:0000259" key="7">
    <source>
        <dbReference type="Pfam" id="PF04762"/>
    </source>
</evidence>
<dbReference type="EMBL" id="KQ086047">
    <property type="protein sequence ID" value="KLO09706.1"/>
    <property type="molecule type" value="Genomic_DNA"/>
</dbReference>
<comment type="similarity">
    <text evidence="2 5">Belongs to the ELP1/IKA1 family.</text>
</comment>
<keyword evidence="4" id="KW-0819">tRNA processing</keyword>
<dbReference type="GO" id="GO:0033588">
    <property type="term" value="C:elongator holoenzyme complex"/>
    <property type="evidence" value="ECO:0007669"/>
    <property type="project" value="InterPro"/>
</dbReference>
<dbReference type="PIRSF" id="PIRSF017233">
    <property type="entry name" value="IKAP"/>
    <property type="match status" value="1"/>
</dbReference>
<evidence type="ECO:0000259" key="9">
    <source>
        <dbReference type="Pfam" id="PF23878"/>
    </source>
</evidence>
<dbReference type="GO" id="GO:0002926">
    <property type="term" value="P:tRNA wobble base 5-methoxycarbonylmethyl-2-thiouridinylation"/>
    <property type="evidence" value="ECO:0007669"/>
    <property type="project" value="TreeGrafter"/>
</dbReference>
<dbReference type="Proteomes" id="UP000053477">
    <property type="component" value="Unassembled WGS sequence"/>
</dbReference>
<dbReference type="OrthoDB" id="40048at2759"/>
<feature type="domain" description="ELP1 first N-terminal beta-propeller" evidence="7">
    <location>
        <begin position="3"/>
        <end position="378"/>
    </location>
</feature>
<dbReference type="GO" id="GO:0000049">
    <property type="term" value="F:tRNA binding"/>
    <property type="evidence" value="ECO:0007669"/>
    <property type="project" value="TreeGrafter"/>
</dbReference>
<dbReference type="UniPathway" id="UPA00988"/>
<name>A0A0H2RY33_9AGAM</name>
<comment type="pathway">
    <text evidence="1">tRNA modification; 5-methoxycarbonylmethyl-2-thiouridine-tRNA biosynthesis.</text>
</comment>
<dbReference type="GO" id="GO:0016301">
    <property type="term" value="F:kinase activity"/>
    <property type="evidence" value="ECO:0007669"/>
    <property type="project" value="UniProtKB-KW"/>
</dbReference>
<feature type="domain" description="ELP1 N-terminal second beta-propeller" evidence="8">
    <location>
        <begin position="416"/>
        <end position="710"/>
    </location>
</feature>
<keyword evidence="5" id="KW-0539">Nucleus</keyword>
<dbReference type="GO" id="GO:0005634">
    <property type="term" value="C:nucleus"/>
    <property type="evidence" value="ECO:0007669"/>
    <property type="project" value="UniProtKB-SubCell"/>
</dbReference>
<evidence type="ECO:0000256" key="1">
    <source>
        <dbReference type="ARBA" id="ARBA00005043"/>
    </source>
</evidence>
<dbReference type="Pfam" id="PF23797">
    <property type="entry name" value="Beta-prop_ELP1_2nd"/>
    <property type="match status" value="1"/>
</dbReference>
<gene>
    <name evidence="12" type="ORF">SCHPADRAFT_857586</name>
</gene>